<feature type="domain" description="Zinc finger PHD-type" evidence="2">
    <location>
        <begin position="130"/>
        <end position="182"/>
    </location>
</feature>
<dbReference type="PANTHER" id="PTHR46235">
    <property type="entry name" value="PHD FINGER-CONTAINING PROTEIN DDB_G0268158"/>
    <property type="match status" value="1"/>
</dbReference>
<reference evidence="3" key="1">
    <citation type="submission" date="2015-06" db="UniProtKB">
        <authorList>
            <consortium name="EnsemblPlants"/>
        </authorList>
    </citation>
    <scope>IDENTIFICATION</scope>
</reference>
<proteinExistence type="predicted"/>
<dbReference type="EnsemblPlants" id="EMT08693">
    <property type="protein sequence ID" value="EMT08693"/>
    <property type="gene ID" value="F775_05343"/>
</dbReference>
<accession>M8C0I0</accession>
<protein>
    <recommendedName>
        <fullName evidence="2">Zinc finger PHD-type domain-containing protein</fullName>
    </recommendedName>
</protein>
<evidence type="ECO:0000256" key="1">
    <source>
        <dbReference type="SAM" id="MobiDB-lite"/>
    </source>
</evidence>
<dbReference type="InterPro" id="IPR001965">
    <property type="entry name" value="Znf_PHD"/>
</dbReference>
<dbReference type="Pfam" id="PF22908">
    <property type="entry name" value="PHD_NSD"/>
    <property type="match status" value="1"/>
</dbReference>
<dbReference type="InterPro" id="IPR055198">
    <property type="entry name" value="NSD_PHD"/>
</dbReference>
<dbReference type="Gene3D" id="3.30.40.10">
    <property type="entry name" value="Zinc/RING finger domain, C3HC4 (zinc finger)"/>
    <property type="match status" value="2"/>
</dbReference>
<dbReference type="PANTHER" id="PTHR46235:SF5">
    <property type="entry name" value="OS08G0337100 PROTEIN"/>
    <property type="match status" value="1"/>
</dbReference>
<evidence type="ECO:0000313" key="3">
    <source>
        <dbReference type="EnsemblPlants" id="EMT08693"/>
    </source>
</evidence>
<organism evidence="3">
    <name type="scientific">Aegilops tauschii</name>
    <name type="common">Tausch's goatgrass</name>
    <name type="synonym">Aegilops squarrosa</name>
    <dbReference type="NCBI Taxonomy" id="37682"/>
    <lineage>
        <taxon>Eukaryota</taxon>
        <taxon>Viridiplantae</taxon>
        <taxon>Streptophyta</taxon>
        <taxon>Embryophyta</taxon>
        <taxon>Tracheophyta</taxon>
        <taxon>Spermatophyta</taxon>
        <taxon>Magnoliopsida</taxon>
        <taxon>Liliopsida</taxon>
        <taxon>Poales</taxon>
        <taxon>Poaceae</taxon>
        <taxon>BOP clade</taxon>
        <taxon>Pooideae</taxon>
        <taxon>Triticodae</taxon>
        <taxon>Triticeae</taxon>
        <taxon>Triticinae</taxon>
        <taxon>Aegilops</taxon>
    </lineage>
</organism>
<name>M8C0I0_AEGTA</name>
<feature type="region of interest" description="Disordered" evidence="1">
    <location>
        <begin position="291"/>
        <end position="312"/>
    </location>
</feature>
<feature type="domain" description="Zinc finger PHD-type" evidence="2">
    <location>
        <begin position="183"/>
        <end position="278"/>
    </location>
</feature>
<dbReference type="InterPro" id="IPR013083">
    <property type="entry name" value="Znf_RING/FYVE/PHD"/>
</dbReference>
<dbReference type="SUPFAM" id="SSF57903">
    <property type="entry name" value="FYVE/PHD zinc finger"/>
    <property type="match status" value="1"/>
</dbReference>
<feature type="compositionally biased region" description="Polar residues" evidence="1">
    <location>
        <begin position="303"/>
        <end position="312"/>
    </location>
</feature>
<sequence length="312" mass="35047">MEDYSVRMGFVDDYICAICDEGGDLICLRCMNSARLLFSKEVLYPAGPACSLTGEGLTHILNLIHCSCDGDCGRSFHPTKPTGEASHCDTLGLSEEQLYVRYWHLTFHAYHIISELPEFLCENCESKKHQCFVCGELGSSDQGGGGQVIIQCNKRGCKRFYHPECLPLDINNLPGDSCPMHECYSCKKKHATSKGNKTTGKTKGKETCRKKHATSEGNKTRGKSKGRGTWEMDLVLCRRCPKAFHRKCLPRKIYGGEGEIQRIWETAGGTVFYCRDHEMVENLRSAKRNRIKFREEKPKGAAENQSVEDGNK</sequence>
<dbReference type="SMART" id="SM00249">
    <property type="entry name" value="PHD"/>
    <property type="match status" value="2"/>
</dbReference>
<dbReference type="AlphaFoldDB" id="M8C0I0"/>
<dbReference type="InterPro" id="IPR011011">
    <property type="entry name" value="Znf_FYVE_PHD"/>
</dbReference>
<evidence type="ECO:0000259" key="2">
    <source>
        <dbReference type="SMART" id="SM00249"/>
    </source>
</evidence>
<feature type="region of interest" description="Disordered" evidence="1">
    <location>
        <begin position="191"/>
        <end position="226"/>
    </location>
</feature>